<keyword evidence="3 8" id="KW-0349">Heme</keyword>
<dbReference type="InterPro" id="IPR050182">
    <property type="entry name" value="Cytochrome_P450_fam2"/>
</dbReference>
<dbReference type="FunCoup" id="T1H914">
    <property type="interactions" value="19"/>
</dbReference>
<dbReference type="HOGENOM" id="CLU_001570_22_0_1"/>
<dbReference type="InParanoid" id="T1H914"/>
<dbReference type="eggNOG" id="KOG0156">
    <property type="taxonomic scope" value="Eukaryota"/>
</dbReference>
<dbReference type="InterPro" id="IPR002401">
    <property type="entry name" value="Cyt_P450_E_grp-I"/>
</dbReference>
<dbReference type="GO" id="GO:0006805">
    <property type="term" value="P:xenobiotic metabolic process"/>
    <property type="evidence" value="ECO:0007669"/>
    <property type="project" value="TreeGrafter"/>
</dbReference>
<protein>
    <submittedName>
        <fullName evidence="10">Uncharacterized protein</fullName>
    </submittedName>
</protein>
<dbReference type="GO" id="GO:0005506">
    <property type="term" value="F:iron ion binding"/>
    <property type="evidence" value="ECO:0007669"/>
    <property type="project" value="InterPro"/>
</dbReference>
<dbReference type="GO" id="GO:0005737">
    <property type="term" value="C:cytoplasm"/>
    <property type="evidence" value="ECO:0007669"/>
    <property type="project" value="TreeGrafter"/>
</dbReference>
<reference evidence="10" key="1">
    <citation type="submission" date="2015-05" db="UniProtKB">
        <authorList>
            <consortium name="EnsemblMetazoa"/>
        </authorList>
    </citation>
    <scope>IDENTIFICATION</scope>
</reference>
<evidence type="ECO:0000256" key="6">
    <source>
        <dbReference type="ARBA" id="ARBA00023004"/>
    </source>
</evidence>
<dbReference type="PRINTS" id="PR00385">
    <property type="entry name" value="P450"/>
</dbReference>
<evidence type="ECO:0000256" key="1">
    <source>
        <dbReference type="ARBA" id="ARBA00001971"/>
    </source>
</evidence>
<evidence type="ECO:0000256" key="8">
    <source>
        <dbReference type="PIRSR" id="PIRSR602401-1"/>
    </source>
</evidence>
<name>T1H914_RHOPR</name>
<keyword evidence="11" id="KW-1185">Reference proteome</keyword>
<dbReference type="PRINTS" id="PR00463">
    <property type="entry name" value="EP450I"/>
</dbReference>
<keyword evidence="7 9" id="KW-0503">Monooxygenase</keyword>
<dbReference type="FunFam" id="1.10.630.10:FF:000036">
    <property type="entry name" value="CYtochrome P450 family"/>
    <property type="match status" value="1"/>
</dbReference>
<dbReference type="EnsemblMetazoa" id="RPRC000513-RA">
    <property type="protein sequence ID" value="RPRC000513-PA"/>
    <property type="gene ID" value="RPRC000513"/>
</dbReference>
<evidence type="ECO:0000256" key="7">
    <source>
        <dbReference type="ARBA" id="ARBA00023033"/>
    </source>
</evidence>
<dbReference type="GO" id="GO:0006082">
    <property type="term" value="P:organic acid metabolic process"/>
    <property type="evidence" value="ECO:0007669"/>
    <property type="project" value="TreeGrafter"/>
</dbReference>
<dbReference type="Proteomes" id="UP000015103">
    <property type="component" value="Unassembled WGS sequence"/>
</dbReference>
<evidence type="ECO:0000256" key="5">
    <source>
        <dbReference type="ARBA" id="ARBA00023002"/>
    </source>
</evidence>
<dbReference type="PROSITE" id="PS00086">
    <property type="entry name" value="CYTOCHROME_P450"/>
    <property type="match status" value="1"/>
</dbReference>
<evidence type="ECO:0000313" key="11">
    <source>
        <dbReference type="Proteomes" id="UP000015103"/>
    </source>
</evidence>
<accession>T1H914</accession>
<dbReference type="PANTHER" id="PTHR24300">
    <property type="entry name" value="CYTOCHROME P450 508A4-RELATED"/>
    <property type="match status" value="1"/>
</dbReference>
<proteinExistence type="inferred from homology"/>
<dbReference type="Pfam" id="PF00067">
    <property type="entry name" value="p450"/>
    <property type="match status" value="1"/>
</dbReference>
<keyword evidence="6 8" id="KW-0408">Iron</keyword>
<dbReference type="EMBL" id="ACPB03014464">
    <property type="status" value="NOT_ANNOTATED_CDS"/>
    <property type="molecule type" value="Genomic_DNA"/>
</dbReference>
<dbReference type="InterPro" id="IPR001128">
    <property type="entry name" value="Cyt_P450"/>
</dbReference>
<dbReference type="InterPro" id="IPR017972">
    <property type="entry name" value="Cyt_P450_CS"/>
</dbReference>
<dbReference type="VEuPathDB" id="VectorBase:RPRC000513"/>
<evidence type="ECO:0000256" key="4">
    <source>
        <dbReference type="ARBA" id="ARBA00022723"/>
    </source>
</evidence>
<evidence type="ECO:0000256" key="2">
    <source>
        <dbReference type="ARBA" id="ARBA00010617"/>
    </source>
</evidence>
<keyword evidence="4 8" id="KW-0479">Metal-binding</keyword>
<dbReference type="InterPro" id="IPR036396">
    <property type="entry name" value="Cyt_P450_sf"/>
</dbReference>
<sequence>MWFISVLIVVIFIYLILDTQKPSRYPPGPKWIPLIGNYMEYRKLYRKLGFTHLVWSKLSNEYGQLMGLRLGKDLLVIASGFEAVKEVLTREEFNARPDGFFFRLRAFGERYGLVFVDGEFFKEQKQFCMRHLKLLGLYNSSMEDRISFETNELVNNIKKHKGIIAIPEALQVSVINSLWAIVAGERFKTDDSRPKELMKHINLSFKLQDMSGGILNQMPIIRYIAPELSSFNKLKFVLNSLISFITELVEEHLKTASPYNNRDLIDAYINEMNKNSKDSTFSEKQLIILLLDLFLAGAETTTSTLGYALLYLIRFQEIQKKLQDEMERVIGRGKQPTLQDRARLKYMGAFLMELQRHANITPTTVSHRAKSDVEILGFDTTVLANLYSLHADKHHWGDPENFRPERFINSNGELIHDDWFLPFGLGKRKCMGENLAKASLFLFVTALLNEFTVTAVTNDKLPTLRAVDGATISPTPFECCFIPR</sequence>
<evidence type="ECO:0000256" key="9">
    <source>
        <dbReference type="RuleBase" id="RU000461"/>
    </source>
</evidence>
<comment type="cofactor">
    <cofactor evidence="1 8">
        <name>heme</name>
        <dbReference type="ChEBI" id="CHEBI:30413"/>
    </cofactor>
</comment>
<dbReference type="AlphaFoldDB" id="T1H914"/>
<dbReference type="OMA" id="PKPYYLK"/>
<comment type="similarity">
    <text evidence="2 9">Belongs to the cytochrome P450 family.</text>
</comment>
<evidence type="ECO:0000256" key="3">
    <source>
        <dbReference type="ARBA" id="ARBA00022617"/>
    </source>
</evidence>
<dbReference type="GO" id="GO:0020037">
    <property type="term" value="F:heme binding"/>
    <property type="evidence" value="ECO:0007669"/>
    <property type="project" value="InterPro"/>
</dbReference>
<keyword evidence="5 9" id="KW-0560">Oxidoreductase</keyword>
<dbReference type="GO" id="GO:0016712">
    <property type="term" value="F:oxidoreductase activity, acting on paired donors, with incorporation or reduction of molecular oxygen, reduced flavin or flavoprotein as one donor, and incorporation of one atom of oxygen"/>
    <property type="evidence" value="ECO:0007669"/>
    <property type="project" value="TreeGrafter"/>
</dbReference>
<dbReference type="SUPFAM" id="SSF48264">
    <property type="entry name" value="Cytochrome P450"/>
    <property type="match status" value="1"/>
</dbReference>
<feature type="binding site" description="axial binding residue" evidence="8">
    <location>
        <position position="430"/>
    </location>
    <ligand>
        <name>heme</name>
        <dbReference type="ChEBI" id="CHEBI:30413"/>
    </ligand>
    <ligandPart>
        <name>Fe</name>
        <dbReference type="ChEBI" id="CHEBI:18248"/>
    </ligandPart>
</feature>
<dbReference type="STRING" id="13249.T1H914"/>
<organism evidence="10 11">
    <name type="scientific">Rhodnius prolixus</name>
    <name type="common">Triatomid bug</name>
    <dbReference type="NCBI Taxonomy" id="13249"/>
    <lineage>
        <taxon>Eukaryota</taxon>
        <taxon>Metazoa</taxon>
        <taxon>Ecdysozoa</taxon>
        <taxon>Arthropoda</taxon>
        <taxon>Hexapoda</taxon>
        <taxon>Insecta</taxon>
        <taxon>Pterygota</taxon>
        <taxon>Neoptera</taxon>
        <taxon>Paraneoptera</taxon>
        <taxon>Hemiptera</taxon>
        <taxon>Heteroptera</taxon>
        <taxon>Panheteroptera</taxon>
        <taxon>Cimicomorpha</taxon>
        <taxon>Reduviidae</taxon>
        <taxon>Triatominae</taxon>
        <taxon>Rhodnius</taxon>
    </lineage>
</organism>
<dbReference type="GO" id="GO:0008395">
    <property type="term" value="F:steroid hydroxylase activity"/>
    <property type="evidence" value="ECO:0007669"/>
    <property type="project" value="TreeGrafter"/>
</dbReference>
<dbReference type="Gene3D" id="1.10.630.10">
    <property type="entry name" value="Cytochrome P450"/>
    <property type="match status" value="1"/>
</dbReference>
<dbReference type="PANTHER" id="PTHR24300:SF376">
    <property type="entry name" value="CYTOCHROME P450 15A1"/>
    <property type="match status" value="1"/>
</dbReference>
<evidence type="ECO:0000313" key="10">
    <source>
        <dbReference type="EnsemblMetazoa" id="RPRC000513-PA"/>
    </source>
</evidence>